<evidence type="ECO:0000313" key="2">
    <source>
        <dbReference type="EMBL" id="KAL2788835.1"/>
    </source>
</evidence>
<evidence type="ECO:0000256" key="1">
    <source>
        <dbReference type="SAM" id="MobiDB-lite"/>
    </source>
</evidence>
<keyword evidence="3" id="KW-1185">Reference proteome</keyword>
<reference evidence="2 3" key="1">
    <citation type="submission" date="2024-07" db="EMBL/GenBank/DDBJ databases">
        <title>Section-level genome sequencing and comparative genomics of Aspergillus sections Usti and Cavernicolus.</title>
        <authorList>
            <consortium name="Lawrence Berkeley National Laboratory"/>
            <person name="Nybo J.L."/>
            <person name="Vesth T.C."/>
            <person name="Theobald S."/>
            <person name="Frisvad J.C."/>
            <person name="Larsen T.O."/>
            <person name="Kjaerboelling I."/>
            <person name="Rothschild-Mancinelli K."/>
            <person name="Lyhne E.K."/>
            <person name="Kogle M.E."/>
            <person name="Barry K."/>
            <person name="Clum A."/>
            <person name="Na H."/>
            <person name="Ledsgaard L."/>
            <person name="Lin J."/>
            <person name="Lipzen A."/>
            <person name="Kuo A."/>
            <person name="Riley R."/>
            <person name="Mondo S."/>
            <person name="Labutti K."/>
            <person name="Haridas S."/>
            <person name="Pangalinan J."/>
            <person name="Salamov A.A."/>
            <person name="Simmons B.A."/>
            <person name="Magnuson J.K."/>
            <person name="Chen J."/>
            <person name="Drula E."/>
            <person name="Henrissat B."/>
            <person name="Wiebenga A."/>
            <person name="Lubbers R.J."/>
            <person name="Gomes A.C."/>
            <person name="Makela M.R."/>
            <person name="Stajich J."/>
            <person name="Grigoriev I.V."/>
            <person name="Mortensen U.H."/>
            <person name="De Vries R.P."/>
            <person name="Baker S.E."/>
            <person name="Andersen M.R."/>
        </authorList>
    </citation>
    <scope>NUCLEOTIDE SEQUENCE [LARGE SCALE GENOMIC DNA]</scope>
    <source>
        <strain evidence="2 3">CBS 209.92</strain>
    </source>
</reference>
<comment type="caution">
    <text evidence="2">The sequence shown here is derived from an EMBL/GenBank/DDBJ whole genome shotgun (WGS) entry which is preliminary data.</text>
</comment>
<feature type="compositionally biased region" description="Basic residues" evidence="1">
    <location>
        <begin position="58"/>
        <end position="72"/>
    </location>
</feature>
<sequence>MCWSVHKTYARFPDCTEKSLKECLNYDPAEDHILWCILTEQRGYLCPHIIPTSQGSSTKRRMNCPRHRRRHTGGPTQPVVRRGFARGELNIGWSWSVFAAA</sequence>
<feature type="region of interest" description="Disordered" evidence="1">
    <location>
        <begin position="56"/>
        <end position="79"/>
    </location>
</feature>
<gene>
    <name evidence="2" type="ORF">BJX66DRAFT_249490</name>
</gene>
<dbReference type="EMBL" id="JBFTWV010000073">
    <property type="protein sequence ID" value="KAL2788835.1"/>
    <property type="molecule type" value="Genomic_DNA"/>
</dbReference>
<organism evidence="2 3">
    <name type="scientific">Aspergillus keveii</name>
    <dbReference type="NCBI Taxonomy" id="714993"/>
    <lineage>
        <taxon>Eukaryota</taxon>
        <taxon>Fungi</taxon>
        <taxon>Dikarya</taxon>
        <taxon>Ascomycota</taxon>
        <taxon>Pezizomycotina</taxon>
        <taxon>Eurotiomycetes</taxon>
        <taxon>Eurotiomycetidae</taxon>
        <taxon>Eurotiales</taxon>
        <taxon>Aspergillaceae</taxon>
        <taxon>Aspergillus</taxon>
        <taxon>Aspergillus subgen. Nidulantes</taxon>
    </lineage>
</organism>
<accession>A0ABR4FZZ5</accession>
<dbReference type="Proteomes" id="UP001610563">
    <property type="component" value="Unassembled WGS sequence"/>
</dbReference>
<proteinExistence type="predicted"/>
<name>A0ABR4FZZ5_9EURO</name>
<protein>
    <submittedName>
        <fullName evidence="2">Uncharacterized protein</fullName>
    </submittedName>
</protein>
<evidence type="ECO:0000313" key="3">
    <source>
        <dbReference type="Proteomes" id="UP001610563"/>
    </source>
</evidence>